<dbReference type="Proteomes" id="UP000628736">
    <property type="component" value="Unassembled WGS sequence"/>
</dbReference>
<feature type="domain" description="HTH cro/C1-type" evidence="1">
    <location>
        <begin position="7"/>
        <end position="54"/>
    </location>
</feature>
<dbReference type="Pfam" id="PF13443">
    <property type="entry name" value="HTH_26"/>
    <property type="match status" value="1"/>
</dbReference>
<reference evidence="2" key="1">
    <citation type="submission" date="2020-08" db="EMBL/GenBank/DDBJ databases">
        <title>Genome public.</title>
        <authorList>
            <person name="Liu C."/>
            <person name="Sun Q."/>
        </authorList>
    </citation>
    <scope>NUCLEOTIDE SEQUENCE</scope>
    <source>
        <strain evidence="2">NSJ-23</strain>
    </source>
</reference>
<dbReference type="AlphaFoldDB" id="A0A8J6J0Z4"/>
<dbReference type="RefSeq" id="WP_186852331.1">
    <property type="nucleotide sequence ID" value="NZ_JACOPO010000002.1"/>
</dbReference>
<accession>A0A8J6J0Z4</accession>
<evidence type="ECO:0000313" key="3">
    <source>
        <dbReference type="Proteomes" id="UP000628736"/>
    </source>
</evidence>
<dbReference type="EMBL" id="JACOPO010000002">
    <property type="protein sequence ID" value="MBC5722069.1"/>
    <property type="molecule type" value="Genomic_DNA"/>
</dbReference>
<evidence type="ECO:0000259" key="1">
    <source>
        <dbReference type="Pfam" id="PF13443"/>
    </source>
</evidence>
<gene>
    <name evidence="2" type="ORF">H8S11_04475</name>
</gene>
<sequence>MIQYSPLWKTMSDKRVTTYTLREKHGMSHPTVQRLQRNMHVSTFTLAPVCEKLSVFS</sequence>
<name>A0A8J6J0Z4_9FIRM</name>
<organism evidence="2 3">
    <name type="scientific">Flintibacter hominis</name>
    <dbReference type="NCBI Taxonomy" id="2763048"/>
    <lineage>
        <taxon>Bacteria</taxon>
        <taxon>Bacillati</taxon>
        <taxon>Bacillota</taxon>
        <taxon>Clostridia</taxon>
        <taxon>Eubacteriales</taxon>
        <taxon>Flintibacter</taxon>
    </lineage>
</organism>
<dbReference type="InterPro" id="IPR001387">
    <property type="entry name" value="Cro/C1-type_HTH"/>
</dbReference>
<comment type="caution">
    <text evidence="2">The sequence shown here is derived from an EMBL/GenBank/DDBJ whole genome shotgun (WGS) entry which is preliminary data.</text>
</comment>
<proteinExistence type="predicted"/>
<protein>
    <submittedName>
        <fullName evidence="2">Helix-turn-helix domain-containing protein</fullName>
    </submittedName>
</protein>
<keyword evidence="3" id="KW-1185">Reference proteome</keyword>
<evidence type="ECO:0000313" key="2">
    <source>
        <dbReference type="EMBL" id="MBC5722069.1"/>
    </source>
</evidence>